<dbReference type="RefSeq" id="WP_052590957.1">
    <property type="nucleotide sequence ID" value="NZ_CP011112.1"/>
</dbReference>
<evidence type="ECO:0000313" key="2">
    <source>
        <dbReference type="EMBL" id="AKU15877.1"/>
    </source>
</evidence>
<name>A0A0K1JGM8_9MICO</name>
<keyword evidence="3" id="KW-1185">Reference proteome</keyword>
<feature type="compositionally biased region" description="Pro residues" evidence="1">
    <location>
        <begin position="135"/>
        <end position="160"/>
    </location>
</feature>
<organism evidence="2 3">
    <name type="scientific">Luteipulveratus mongoliensis</name>
    <dbReference type="NCBI Taxonomy" id="571913"/>
    <lineage>
        <taxon>Bacteria</taxon>
        <taxon>Bacillati</taxon>
        <taxon>Actinomycetota</taxon>
        <taxon>Actinomycetes</taxon>
        <taxon>Micrococcales</taxon>
        <taxon>Dermacoccaceae</taxon>
        <taxon>Luteipulveratus</taxon>
    </lineage>
</organism>
<protein>
    <submittedName>
        <fullName evidence="2">Uncharacterized protein</fullName>
    </submittedName>
</protein>
<dbReference type="OrthoDB" id="4867150at2"/>
<reference evidence="2 3" key="1">
    <citation type="submission" date="2015-03" db="EMBL/GenBank/DDBJ databases">
        <title>Luteipulveratus halotolerans sp. nov., a novel actinobacterium (Dermacoccaceae) from Sarawak, Malaysia.</title>
        <authorList>
            <person name="Juboi H."/>
            <person name="Basik A."/>
            <person name="Shamsul S.S."/>
            <person name="Arnold P."/>
            <person name="Schmitt E.K."/>
            <person name="Sanglier J.-J."/>
            <person name="Yeo T."/>
        </authorList>
    </citation>
    <scope>NUCLEOTIDE SEQUENCE [LARGE SCALE GENOMIC DNA]</scope>
    <source>
        <strain evidence="2 3">MN07-A0370</strain>
    </source>
</reference>
<dbReference type="KEGG" id="lmoi:VV02_08465"/>
<dbReference type="EMBL" id="CP011112">
    <property type="protein sequence ID" value="AKU15877.1"/>
    <property type="molecule type" value="Genomic_DNA"/>
</dbReference>
<gene>
    <name evidence="2" type="ORF">VV02_08465</name>
</gene>
<sequence>MADYNEQEQDVIRRAAFGAIALVSKADPGFFATFKESAAGSKVLATAPDTIKGFFRGGLIAPPKGDATQVEQSVLSELSQAVQLLAKNPADQAAYKNVITTAVQQVAQASKGVVSSEQAIIAKVTQALGVASTQPPVPKPGPPPTPQPPTTPAPPAVPAD</sequence>
<dbReference type="Proteomes" id="UP000066480">
    <property type="component" value="Chromosome"/>
</dbReference>
<accession>A0A0K1JGM8</accession>
<evidence type="ECO:0000313" key="3">
    <source>
        <dbReference type="Proteomes" id="UP000066480"/>
    </source>
</evidence>
<feature type="region of interest" description="Disordered" evidence="1">
    <location>
        <begin position="131"/>
        <end position="160"/>
    </location>
</feature>
<dbReference type="AlphaFoldDB" id="A0A0K1JGM8"/>
<proteinExistence type="predicted"/>
<evidence type="ECO:0000256" key="1">
    <source>
        <dbReference type="SAM" id="MobiDB-lite"/>
    </source>
</evidence>